<evidence type="ECO:0000256" key="2">
    <source>
        <dbReference type="ARBA" id="ARBA00022515"/>
    </source>
</evidence>
<gene>
    <name evidence="13" type="ORF">GCM10007870_27580</name>
</gene>
<evidence type="ECO:0000256" key="4">
    <source>
        <dbReference type="ARBA" id="ARBA00022741"/>
    </source>
</evidence>
<evidence type="ECO:0000259" key="12">
    <source>
        <dbReference type="PROSITE" id="PS51199"/>
    </source>
</evidence>
<evidence type="ECO:0000256" key="1">
    <source>
        <dbReference type="ARBA" id="ARBA00008428"/>
    </source>
</evidence>
<keyword evidence="7" id="KW-0067">ATP-binding</keyword>
<keyword evidence="4" id="KW-0547">Nucleotide-binding</keyword>
<dbReference type="InterPro" id="IPR036185">
    <property type="entry name" value="DNA_heli_DnaB-like_N_sf"/>
</dbReference>
<keyword evidence="3" id="KW-0235">DNA replication</keyword>
<dbReference type="CDD" id="cd00984">
    <property type="entry name" value="DnaB_C"/>
    <property type="match status" value="1"/>
</dbReference>
<proteinExistence type="inferred from homology"/>
<dbReference type="Proteomes" id="UP001156629">
    <property type="component" value="Unassembled WGS sequence"/>
</dbReference>
<dbReference type="GeneID" id="76194766"/>
<dbReference type="InterPro" id="IPR019889">
    <property type="entry name" value="DNA_helicase_DnaB-like_phg"/>
</dbReference>
<dbReference type="RefSeq" id="WP_099286640.1">
    <property type="nucleotide sequence ID" value="NZ_BEWP01000006.1"/>
</dbReference>
<evidence type="ECO:0000313" key="14">
    <source>
        <dbReference type="Proteomes" id="UP001156629"/>
    </source>
</evidence>
<dbReference type="SUPFAM" id="SSF48024">
    <property type="entry name" value="N-terminal domain of DnaB helicase"/>
    <property type="match status" value="1"/>
</dbReference>
<keyword evidence="2" id="KW-0639">Primosome</keyword>
<keyword evidence="9" id="KW-0413">Isomerase</keyword>
<dbReference type="Gene3D" id="1.10.860.10">
    <property type="entry name" value="DNAb Helicase, Chain A"/>
    <property type="match status" value="1"/>
</dbReference>
<evidence type="ECO:0000256" key="3">
    <source>
        <dbReference type="ARBA" id="ARBA00022705"/>
    </source>
</evidence>
<comment type="similarity">
    <text evidence="1">Belongs to the helicase family. DnaB subfamily.</text>
</comment>
<feature type="domain" description="SF4 helicase" evidence="12">
    <location>
        <begin position="193"/>
        <end position="504"/>
    </location>
</feature>
<dbReference type="Pfam" id="PF00772">
    <property type="entry name" value="DnaB"/>
    <property type="match status" value="1"/>
</dbReference>
<dbReference type="GO" id="GO:0004386">
    <property type="term" value="F:helicase activity"/>
    <property type="evidence" value="ECO:0007669"/>
    <property type="project" value="UniProtKB-KW"/>
</dbReference>
<dbReference type="EC" id="5.6.2.3" evidence="10"/>
<dbReference type="SUPFAM" id="SSF52540">
    <property type="entry name" value="P-loop containing nucleoside triphosphate hydrolases"/>
    <property type="match status" value="1"/>
</dbReference>
<comment type="caution">
    <text evidence="13">The sequence shown here is derived from an EMBL/GenBank/DDBJ whole genome shotgun (WGS) entry which is preliminary data.</text>
</comment>
<keyword evidence="14" id="KW-1185">Reference proteome</keyword>
<evidence type="ECO:0000256" key="10">
    <source>
        <dbReference type="ARBA" id="ARBA00044969"/>
    </source>
</evidence>
<evidence type="ECO:0000256" key="6">
    <source>
        <dbReference type="ARBA" id="ARBA00022806"/>
    </source>
</evidence>
<organism evidence="13 14">
    <name type="scientific">Gluconobacter kondonii</name>
    <dbReference type="NCBI Taxonomy" id="941463"/>
    <lineage>
        <taxon>Bacteria</taxon>
        <taxon>Pseudomonadati</taxon>
        <taxon>Pseudomonadota</taxon>
        <taxon>Alphaproteobacteria</taxon>
        <taxon>Acetobacterales</taxon>
        <taxon>Acetobacteraceae</taxon>
        <taxon>Gluconobacter</taxon>
    </lineage>
</organism>
<dbReference type="InterPro" id="IPR027417">
    <property type="entry name" value="P-loop_NTPase"/>
</dbReference>
<keyword evidence="5" id="KW-0378">Hydrolase</keyword>
<evidence type="ECO:0000256" key="7">
    <source>
        <dbReference type="ARBA" id="ARBA00022840"/>
    </source>
</evidence>
<reference evidence="14" key="1">
    <citation type="journal article" date="2019" name="Int. J. Syst. Evol. Microbiol.">
        <title>The Global Catalogue of Microorganisms (GCM) 10K type strain sequencing project: providing services to taxonomists for standard genome sequencing and annotation.</title>
        <authorList>
            <consortium name="The Broad Institute Genomics Platform"/>
            <consortium name="The Broad Institute Genome Sequencing Center for Infectious Disease"/>
            <person name="Wu L."/>
            <person name="Ma J."/>
        </authorList>
    </citation>
    <scope>NUCLEOTIDE SEQUENCE [LARGE SCALE GENOMIC DNA]</scope>
    <source>
        <strain evidence="14">NBRC 3266</strain>
    </source>
</reference>
<keyword evidence="6 13" id="KW-0347">Helicase</keyword>
<name>A0ABQ5WVA4_9PROT</name>
<dbReference type="PANTHER" id="PTHR30153">
    <property type="entry name" value="REPLICATIVE DNA HELICASE DNAB"/>
    <property type="match status" value="1"/>
</dbReference>
<evidence type="ECO:0000256" key="9">
    <source>
        <dbReference type="ARBA" id="ARBA00023235"/>
    </source>
</evidence>
<dbReference type="EMBL" id="BSNV01000049">
    <property type="protein sequence ID" value="GLQ67173.1"/>
    <property type="molecule type" value="Genomic_DNA"/>
</dbReference>
<comment type="catalytic activity">
    <reaction evidence="11">
        <text>ATP + H2O = ADP + phosphate + H(+)</text>
        <dbReference type="Rhea" id="RHEA:13065"/>
        <dbReference type="ChEBI" id="CHEBI:15377"/>
        <dbReference type="ChEBI" id="CHEBI:15378"/>
        <dbReference type="ChEBI" id="CHEBI:30616"/>
        <dbReference type="ChEBI" id="CHEBI:43474"/>
        <dbReference type="ChEBI" id="CHEBI:456216"/>
        <dbReference type="EC" id="5.6.2.3"/>
    </reaction>
</comment>
<dbReference type="InterPro" id="IPR007693">
    <property type="entry name" value="DNA_helicase_DnaB-like_N"/>
</dbReference>
<dbReference type="InterPro" id="IPR007694">
    <property type="entry name" value="DNA_helicase_DnaB-like_C"/>
</dbReference>
<evidence type="ECO:0000256" key="11">
    <source>
        <dbReference type="ARBA" id="ARBA00048954"/>
    </source>
</evidence>
<evidence type="ECO:0000313" key="13">
    <source>
        <dbReference type="EMBL" id="GLQ67173.1"/>
    </source>
</evidence>
<dbReference type="PANTHER" id="PTHR30153:SF2">
    <property type="entry name" value="REPLICATIVE DNA HELICASE"/>
    <property type="match status" value="1"/>
</dbReference>
<evidence type="ECO:0000256" key="5">
    <source>
        <dbReference type="ARBA" id="ARBA00022801"/>
    </source>
</evidence>
<keyword evidence="8" id="KW-0238">DNA-binding</keyword>
<sequence length="516" mass="57389">MSIHKPVDPGLFGGALRSVPQNLGCEHGLLGSVLVDSKKTLEAVEEILRPEHFSDPVNAQIYEKALLMYNEARKVDILTIIRHFEHPDELVWGKLNPREYLAKLMNAYVSPLVALDYAREIRDAAMRRELMTLCQQTSDLCSRPEDQRAEDIVEGHESALLHIAMGMSDSQPNVTFHEALCNALISAREAVERGSALAGLSWGYRSLDRLTNGLVGGNMYVIGARPAMGKTSLGLGIALRIASGGKRTLFWSGEMTAEQVGARGGAARAGLNLRSVFSGRRWDVPEDAETGQQPELEAWQWNALQGACDEAQKLPLEIDSRGGLTVGQLRSRARRMKRSKRGLDAIVLDYVQLMKGSSRVQGRMRHEELSEVSRELKSLAMELGVPLVVLAQLNRESEKRENKRPMMSDLGDTGSLEKDADAVALIHREHYYIQKEASSGGLVKRDKETHDAFNVRCQEFQERLDAARGKGDVFVVKNRHGPEGRCRMLFDNETTWFRDAGEDMRSPAWGAGLEFA</sequence>
<dbReference type="NCBIfam" id="TIGR03600">
    <property type="entry name" value="phage_DnaB"/>
    <property type="match status" value="1"/>
</dbReference>
<dbReference type="InterPro" id="IPR016136">
    <property type="entry name" value="DNA_helicase_N/primase_C"/>
</dbReference>
<dbReference type="Gene3D" id="3.40.50.300">
    <property type="entry name" value="P-loop containing nucleotide triphosphate hydrolases"/>
    <property type="match status" value="1"/>
</dbReference>
<protein>
    <recommendedName>
        <fullName evidence="10">DNA 5'-3' helicase</fullName>
        <ecNumber evidence="10">5.6.2.3</ecNumber>
    </recommendedName>
</protein>
<evidence type="ECO:0000256" key="8">
    <source>
        <dbReference type="ARBA" id="ARBA00023125"/>
    </source>
</evidence>
<dbReference type="Pfam" id="PF03796">
    <property type="entry name" value="DnaB_C"/>
    <property type="match status" value="1"/>
</dbReference>
<dbReference type="PROSITE" id="PS51199">
    <property type="entry name" value="SF4_HELICASE"/>
    <property type="match status" value="1"/>
</dbReference>
<accession>A0ABQ5WVA4</accession>